<dbReference type="GO" id="GO:0016758">
    <property type="term" value="F:hexosyltransferase activity"/>
    <property type="evidence" value="ECO:0007669"/>
    <property type="project" value="InterPro"/>
</dbReference>
<dbReference type="STRING" id="29533.SAMN05444387_4127"/>
<evidence type="ECO:0000259" key="1">
    <source>
        <dbReference type="Pfam" id="PF04101"/>
    </source>
</evidence>
<gene>
    <name evidence="2" type="ORF">EAH81_15270</name>
</gene>
<dbReference type="AlphaFoldDB" id="A0A502EQR7"/>
<keyword evidence="2" id="KW-0808">Transferase</keyword>
<name>A0A502EQR7_9FLAO</name>
<proteinExistence type="predicted"/>
<dbReference type="Pfam" id="PF04101">
    <property type="entry name" value="Glyco_tran_28_C"/>
    <property type="match status" value="1"/>
</dbReference>
<evidence type="ECO:0000313" key="2">
    <source>
        <dbReference type="EMBL" id="TPG38836.1"/>
    </source>
</evidence>
<reference evidence="2 3" key="1">
    <citation type="journal article" date="2019" name="Environ. Microbiol.">
        <title>Species interactions and distinct microbial communities in high Arctic permafrost affected cryosols are associated with the CH4 and CO2 gas fluxes.</title>
        <authorList>
            <person name="Altshuler I."/>
            <person name="Hamel J."/>
            <person name="Turney S."/>
            <person name="Magnuson E."/>
            <person name="Levesque R."/>
            <person name="Greer C."/>
            <person name="Whyte L.G."/>
        </authorList>
    </citation>
    <scope>NUCLEOTIDE SEQUENCE [LARGE SCALE GENOMIC DNA]</scope>
    <source>
        <strain evidence="2 3">42</strain>
    </source>
</reference>
<dbReference type="RefSeq" id="WP_140508500.1">
    <property type="nucleotide sequence ID" value="NZ_RCZH01000009.1"/>
</dbReference>
<accession>A0A502EQR7</accession>
<dbReference type="Proteomes" id="UP000319700">
    <property type="component" value="Unassembled WGS sequence"/>
</dbReference>
<dbReference type="InterPro" id="IPR007235">
    <property type="entry name" value="Glyco_trans_28_C"/>
</dbReference>
<dbReference type="OrthoDB" id="9803241at2"/>
<evidence type="ECO:0000313" key="3">
    <source>
        <dbReference type="Proteomes" id="UP000319700"/>
    </source>
</evidence>
<dbReference type="EMBL" id="RCZH01000009">
    <property type="protein sequence ID" value="TPG38836.1"/>
    <property type="molecule type" value="Genomic_DNA"/>
</dbReference>
<comment type="caution">
    <text evidence="2">The sequence shown here is derived from an EMBL/GenBank/DDBJ whole genome shotgun (WGS) entry which is preliminary data.</text>
</comment>
<protein>
    <submittedName>
        <fullName evidence="2">Glycosyltransferase</fullName>
    </submittedName>
</protein>
<feature type="domain" description="Glycosyl transferase family 28 C-terminal" evidence="1">
    <location>
        <begin position="228"/>
        <end position="331"/>
    </location>
</feature>
<organism evidence="2 3">
    <name type="scientific">Flavobacterium pectinovorum</name>
    <dbReference type="NCBI Taxonomy" id="29533"/>
    <lineage>
        <taxon>Bacteria</taxon>
        <taxon>Pseudomonadati</taxon>
        <taxon>Bacteroidota</taxon>
        <taxon>Flavobacteriia</taxon>
        <taxon>Flavobacteriales</taxon>
        <taxon>Flavobacteriaceae</taxon>
        <taxon>Flavobacterium</taxon>
    </lineage>
</organism>
<dbReference type="Gene3D" id="3.40.50.2000">
    <property type="entry name" value="Glycogen Phosphorylase B"/>
    <property type="match status" value="1"/>
</dbReference>
<keyword evidence="3" id="KW-1185">Reference proteome</keyword>
<dbReference type="SUPFAM" id="SSF53756">
    <property type="entry name" value="UDP-Glycosyltransferase/glycogen phosphorylase"/>
    <property type="match status" value="1"/>
</dbReference>
<sequence>MSIDYSANKTILVAPLNWGLGHAARCIPIIKALQENNYIPIIASDGVALALLRKEFPYVQTLELPSYHIEYAKNGKNFKWKLIKNLPKMIAAILDEKKIVNNWIKKHGIDGIISDNRLGVFSKKVPSVFMTHQLNVMTGNTTWFTSKCHQHIIKKYAECWVPDTNEKVNLTGELGHLKTSDLNLRYIGPLSRMRKKDIPKAYDLMVILSGPEPQRTFLDEKLQKEIVNYNGKVVFVQGIVEKTQNKWQAGNVTYYNFMNSKQLEQTFNESEFVLCRSGYTTVMDLAKLGKKAFFIPTPGQYEQEYLAIKLQEENLVPYAMQDDFTIEDLSKVKSFKGLTQFDEDIDWDSLFTVFEDNTTR</sequence>